<feature type="compositionally biased region" description="Low complexity" evidence="1">
    <location>
        <begin position="143"/>
        <end position="155"/>
    </location>
</feature>
<dbReference type="SUPFAM" id="SSF48452">
    <property type="entry name" value="TPR-like"/>
    <property type="match status" value="1"/>
</dbReference>
<proteinExistence type="predicted"/>
<dbReference type="EMBL" id="BEGY01000069">
    <property type="protein sequence ID" value="GAX81693.1"/>
    <property type="molecule type" value="Genomic_DNA"/>
</dbReference>
<dbReference type="AlphaFoldDB" id="A0A250XF66"/>
<protein>
    <submittedName>
        <fullName evidence="3">Uncharacterized protein</fullName>
    </submittedName>
</protein>
<accession>A0A250XF66</accession>
<keyword evidence="2" id="KW-0472">Membrane</keyword>
<feature type="compositionally biased region" description="Polar residues" evidence="1">
    <location>
        <begin position="131"/>
        <end position="142"/>
    </location>
</feature>
<feature type="compositionally biased region" description="Low complexity" evidence="1">
    <location>
        <begin position="100"/>
        <end position="119"/>
    </location>
</feature>
<dbReference type="InterPro" id="IPR011990">
    <property type="entry name" value="TPR-like_helical_dom_sf"/>
</dbReference>
<evidence type="ECO:0000313" key="3">
    <source>
        <dbReference type="EMBL" id="GAX81693.1"/>
    </source>
</evidence>
<feature type="transmembrane region" description="Helical" evidence="2">
    <location>
        <begin position="161"/>
        <end position="184"/>
    </location>
</feature>
<evidence type="ECO:0000256" key="2">
    <source>
        <dbReference type="SAM" id="Phobius"/>
    </source>
</evidence>
<reference evidence="3 4" key="1">
    <citation type="submission" date="2017-08" db="EMBL/GenBank/DDBJ databases">
        <title>Acidophilic green algal genome provides insights into adaptation to an acidic environment.</title>
        <authorList>
            <person name="Hirooka S."/>
            <person name="Hirose Y."/>
            <person name="Kanesaki Y."/>
            <person name="Higuchi S."/>
            <person name="Fujiwara T."/>
            <person name="Onuma R."/>
            <person name="Era A."/>
            <person name="Ohbayashi R."/>
            <person name="Uzuka A."/>
            <person name="Nozaki H."/>
            <person name="Yoshikawa H."/>
            <person name="Miyagishima S.Y."/>
        </authorList>
    </citation>
    <scope>NUCLEOTIDE SEQUENCE [LARGE SCALE GENOMIC DNA]</scope>
    <source>
        <strain evidence="3 4">NIES-2499</strain>
    </source>
</reference>
<keyword evidence="4" id="KW-1185">Reference proteome</keyword>
<dbReference type="STRING" id="1157962.A0A250XF66"/>
<feature type="region of interest" description="Disordered" evidence="1">
    <location>
        <begin position="131"/>
        <end position="155"/>
    </location>
</feature>
<dbReference type="Proteomes" id="UP000232323">
    <property type="component" value="Unassembled WGS sequence"/>
</dbReference>
<evidence type="ECO:0000313" key="4">
    <source>
        <dbReference type="Proteomes" id="UP000232323"/>
    </source>
</evidence>
<organism evidence="3 4">
    <name type="scientific">Chlamydomonas eustigma</name>
    <dbReference type="NCBI Taxonomy" id="1157962"/>
    <lineage>
        <taxon>Eukaryota</taxon>
        <taxon>Viridiplantae</taxon>
        <taxon>Chlorophyta</taxon>
        <taxon>core chlorophytes</taxon>
        <taxon>Chlorophyceae</taxon>
        <taxon>CS clade</taxon>
        <taxon>Chlamydomonadales</taxon>
        <taxon>Chlamydomonadaceae</taxon>
        <taxon>Chlamydomonas</taxon>
    </lineage>
</organism>
<gene>
    <name evidence="3" type="ORF">CEUSTIGMA_g9121.t1</name>
</gene>
<name>A0A250XF66_9CHLO</name>
<dbReference type="Gene3D" id="1.25.40.10">
    <property type="entry name" value="Tetratricopeptide repeat domain"/>
    <property type="match status" value="1"/>
</dbReference>
<evidence type="ECO:0000256" key="1">
    <source>
        <dbReference type="SAM" id="MobiDB-lite"/>
    </source>
</evidence>
<feature type="region of interest" description="Disordered" evidence="1">
    <location>
        <begin position="94"/>
        <end position="119"/>
    </location>
</feature>
<keyword evidence="2" id="KW-0812">Transmembrane</keyword>
<keyword evidence="2" id="KW-1133">Transmembrane helix</keyword>
<sequence>MNKDVISDGAQAQACANCVVSSSVSNVAGCLSCMGNSSNVISHQARTSCFNCIAEGNDGNGCLTCATLPNTSSTQQGLCYDCLTPDPINNTKCFNPSTNSLPHSPPSSGTSSSTSPAKTTSSITLSSVAAVAQTQSGTNSDQSGPGDSSSSGGSSTSATTIIVVAVIVPTVCVAAAVAAAMYIVRARKQRSSREAGESEDASGEGSFAHTQLPVMIAGLPMTSESSSGSLPRPDLSEEELQVQMQERREQLDHAMTARQKGDCRAAIWHYERALDVSRAIQEYSPDMYVYGQVAECYTSLGKSQKASEYYDLYVAAVDERSSRHMGAVAVYME</sequence>
<comment type="caution">
    <text evidence="3">The sequence shown here is derived from an EMBL/GenBank/DDBJ whole genome shotgun (WGS) entry which is preliminary data.</text>
</comment>